<dbReference type="Pfam" id="PF08216">
    <property type="entry name" value="CTNNBL"/>
    <property type="match status" value="1"/>
</dbReference>
<dbReference type="InterPro" id="IPR011989">
    <property type="entry name" value="ARM-like"/>
</dbReference>
<dbReference type="InParanoid" id="A0A165N761"/>
<evidence type="ECO:0000256" key="5">
    <source>
        <dbReference type="ARBA" id="ARBA00023242"/>
    </source>
</evidence>
<sequence length="630" mass="70129">MDIDKMFKVPKLPGSSKRKMPEAPTPEMLKRIRLDSETASGGVTNGAAQDNGKRRAVTIENEDEDADASQDFAPGGDADYFAEEDDEGRFFGGGLTSEQKEILNIFDKAGGEAAQADVEELNGTGIRKLLLRFERAANKNQDQRSKYPDDPSKFIDSEADLDSAIKALLPLAQVPALSYPELVRSGMLTKLIGLLTHENADIALDVVELVNELTDEDVGDVVEGDEEGQQEKDAALKTLIEGLLERSIFELLVDNLGRLNESEESDRQGVFHILGVFENILGYNPDLSTSLVDKTSVMTWLLNRVKSKTYDESRGYSAEIISILLQNNRKNRLTFGDKDGVEILLNILSQYRRRDPVDSDEMEFMENIFDALCSALSEPEIKELFLKSEGVDLMVLLMKEKMQSRSRAIKVLDHAMSGVAGTSTCETFVDALGLKSLFAALMGKGSKKNKNALTTASEDTGHILSIISSLFSNLPSESTARVRLLAKFVENNYEKVDKLLEVRENAQLRLVAVDSEIEQEKKELLAEDEEIGSDEEDAWYLRRLDGGLYAMQTTDYILAWVAMEDDGVRAHLQKMLERKNKSLKGIVRTLEIYHDNVDEEDVPPEEVDNPNRAPSQKEILIALIAFLNSC</sequence>
<keyword evidence="3" id="KW-0677">Repeat</keyword>
<keyword evidence="9" id="KW-1185">Reference proteome</keyword>
<evidence type="ECO:0000313" key="8">
    <source>
        <dbReference type="EMBL" id="KZT19261.1"/>
    </source>
</evidence>
<dbReference type="SMART" id="SM01156">
    <property type="entry name" value="DUF1716"/>
    <property type="match status" value="1"/>
</dbReference>
<dbReference type="InterPro" id="IPR013180">
    <property type="entry name" value="CTNNBL1_N"/>
</dbReference>
<evidence type="ECO:0000256" key="1">
    <source>
        <dbReference type="ARBA" id="ARBA00004123"/>
    </source>
</evidence>
<dbReference type="InterPro" id="IPR039678">
    <property type="entry name" value="CTNNBL1"/>
</dbReference>
<keyword evidence="5" id="KW-0539">Nucleus</keyword>
<dbReference type="GO" id="GO:0005681">
    <property type="term" value="C:spliceosomal complex"/>
    <property type="evidence" value="ECO:0007669"/>
    <property type="project" value="TreeGrafter"/>
</dbReference>
<dbReference type="GO" id="GO:0010467">
    <property type="term" value="P:gene expression"/>
    <property type="evidence" value="ECO:0007669"/>
    <property type="project" value="UniProtKB-ARBA"/>
</dbReference>
<accession>A0A165N761</accession>
<comment type="subcellular location">
    <subcellularLocation>
        <location evidence="1">Nucleus</location>
    </subcellularLocation>
</comment>
<dbReference type="STRING" id="1314782.A0A165N761"/>
<feature type="compositionally biased region" description="Polar residues" evidence="6">
    <location>
        <begin position="37"/>
        <end position="48"/>
    </location>
</feature>
<name>A0A165N761_9AGAM</name>
<evidence type="ECO:0000313" key="9">
    <source>
        <dbReference type="Proteomes" id="UP000076761"/>
    </source>
</evidence>
<dbReference type="InterPro" id="IPR016024">
    <property type="entry name" value="ARM-type_fold"/>
</dbReference>
<evidence type="ECO:0000256" key="3">
    <source>
        <dbReference type="ARBA" id="ARBA00022737"/>
    </source>
</evidence>
<reference evidence="8 9" key="1">
    <citation type="journal article" date="2016" name="Mol. Biol. Evol.">
        <title>Comparative Genomics of Early-Diverging Mushroom-Forming Fungi Provides Insights into the Origins of Lignocellulose Decay Capabilities.</title>
        <authorList>
            <person name="Nagy L.G."/>
            <person name="Riley R."/>
            <person name="Tritt A."/>
            <person name="Adam C."/>
            <person name="Daum C."/>
            <person name="Floudas D."/>
            <person name="Sun H."/>
            <person name="Yadav J.S."/>
            <person name="Pangilinan J."/>
            <person name="Larsson K.H."/>
            <person name="Matsuura K."/>
            <person name="Barry K."/>
            <person name="Labutti K."/>
            <person name="Kuo R."/>
            <person name="Ohm R.A."/>
            <person name="Bhattacharya S.S."/>
            <person name="Shirouzu T."/>
            <person name="Yoshinaga Y."/>
            <person name="Martin F.M."/>
            <person name="Grigoriev I.V."/>
            <person name="Hibbett D.S."/>
        </authorList>
    </citation>
    <scope>NUCLEOTIDE SEQUENCE [LARGE SCALE GENOMIC DNA]</scope>
    <source>
        <strain evidence="8 9">HHB14362 ss-1</strain>
    </source>
</reference>
<dbReference type="Proteomes" id="UP000076761">
    <property type="component" value="Unassembled WGS sequence"/>
</dbReference>
<keyword evidence="2" id="KW-0597">Phosphoprotein</keyword>
<dbReference type="OrthoDB" id="1898821at2759"/>
<gene>
    <name evidence="8" type="ORF">NEOLEDRAFT_1142275</name>
</gene>
<dbReference type="FunFam" id="1.25.10.10:FF:001136">
    <property type="entry name" value="Beta-catenin-like protein 1"/>
    <property type="match status" value="1"/>
</dbReference>
<dbReference type="SUPFAM" id="SSF48371">
    <property type="entry name" value="ARM repeat"/>
    <property type="match status" value="1"/>
</dbReference>
<organism evidence="8 9">
    <name type="scientific">Neolentinus lepideus HHB14362 ss-1</name>
    <dbReference type="NCBI Taxonomy" id="1314782"/>
    <lineage>
        <taxon>Eukaryota</taxon>
        <taxon>Fungi</taxon>
        <taxon>Dikarya</taxon>
        <taxon>Basidiomycota</taxon>
        <taxon>Agaricomycotina</taxon>
        <taxon>Agaricomycetes</taxon>
        <taxon>Gloeophyllales</taxon>
        <taxon>Gloeophyllaceae</taxon>
        <taxon>Neolentinus</taxon>
    </lineage>
</organism>
<evidence type="ECO:0000256" key="6">
    <source>
        <dbReference type="SAM" id="MobiDB-lite"/>
    </source>
</evidence>
<dbReference type="PANTHER" id="PTHR14978:SF0">
    <property type="entry name" value="BETA-CATENIN-LIKE PROTEIN 1"/>
    <property type="match status" value="1"/>
</dbReference>
<feature type="region of interest" description="Disordered" evidence="6">
    <location>
        <begin position="1"/>
        <end position="78"/>
    </location>
</feature>
<evidence type="ECO:0000259" key="7">
    <source>
        <dbReference type="SMART" id="SM01156"/>
    </source>
</evidence>
<evidence type="ECO:0000256" key="4">
    <source>
        <dbReference type="ARBA" id="ARBA00023054"/>
    </source>
</evidence>
<proteinExistence type="predicted"/>
<feature type="domain" description="Beta-catenin-like protein 1 N-terminal" evidence="7">
    <location>
        <begin position="95"/>
        <end position="207"/>
    </location>
</feature>
<dbReference type="PANTHER" id="PTHR14978">
    <property type="entry name" value="BETA-CATENIN-LIKE PROTEIN 1 NUCLEAR ASSOCIATED PROTEIN"/>
    <property type="match status" value="1"/>
</dbReference>
<evidence type="ECO:0000256" key="2">
    <source>
        <dbReference type="ARBA" id="ARBA00022553"/>
    </source>
</evidence>
<dbReference type="Gene3D" id="1.25.10.10">
    <property type="entry name" value="Leucine-rich Repeat Variant"/>
    <property type="match status" value="1"/>
</dbReference>
<dbReference type="FunCoup" id="A0A165N761">
    <property type="interactions" value="702"/>
</dbReference>
<dbReference type="EMBL" id="KV425645">
    <property type="protein sequence ID" value="KZT19261.1"/>
    <property type="molecule type" value="Genomic_DNA"/>
</dbReference>
<keyword evidence="4" id="KW-0175">Coiled coil</keyword>
<dbReference type="AlphaFoldDB" id="A0A165N761"/>
<protein>
    <submittedName>
        <fullName evidence="8">DUF1716-domain-containing protein</fullName>
    </submittedName>
</protein>